<sequence>MREGKETCRIIWWRSCAQLHKVGLAKKGDDTDRRDRTVPTNGTQSPQEESGHSCKHAICVNIY</sequence>
<feature type="compositionally biased region" description="Basic and acidic residues" evidence="1">
    <location>
        <begin position="26"/>
        <end position="37"/>
    </location>
</feature>
<organism evidence="2 3">
    <name type="scientific">Heterorhabditis bacteriophora</name>
    <name type="common">Entomopathogenic nematode worm</name>
    <dbReference type="NCBI Taxonomy" id="37862"/>
    <lineage>
        <taxon>Eukaryota</taxon>
        <taxon>Metazoa</taxon>
        <taxon>Ecdysozoa</taxon>
        <taxon>Nematoda</taxon>
        <taxon>Chromadorea</taxon>
        <taxon>Rhabditida</taxon>
        <taxon>Rhabditina</taxon>
        <taxon>Rhabditomorpha</taxon>
        <taxon>Strongyloidea</taxon>
        <taxon>Heterorhabditidae</taxon>
        <taxon>Heterorhabditis</taxon>
    </lineage>
</organism>
<dbReference type="WBParaSite" id="Hba_15298">
    <property type="protein sequence ID" value="Hba_15298"/>
    <property type="gene ID" value="Hba_15298"/>
</dbReference>
<evidence type="ECO:0000256" key="1">
    <source>
        <dbReference type="SAM" id="MobiDB-lite"/>
    </source>
</evidence>
<keyword evidence="2" id="KW-1185">Reference proteome</keyword>
<feature type="region of interest" description="Disordered" evidence="1">
    <location>
        <begin position="26"/>
        <end position="53"/>
    </location>
</feature>
<accession>A0A1I7XCC9</accession>
<evidence type="ECO:0000313" key="2">
    <source>
        <dbReference type="Proteomes" id="UP000095283"/>
    </source>
</evidence>
<proteinExistence type="predicted"/>
<protein>
    <submittedName>
        <fullName evidence="3">Uncharacterized protein</fullName>
    </submittedName>
</protein>
<evidence type="ECO:0000313" key="3">
    <source>
        <dbReference type="WBParaSite" id="Hba_15298"/>
    </source>
</evidence>
<dbReference type="AlphaFoldDB" id="A0A1I7XCC9"/>
<reference evidence="3" key="1">
    <citation type="submission" date="2016-11" db="UniProtKB">
        <authorList>
            <consortium name="WormBaseParasite"/>
        </authorList>
    </citation>
    <scope>IDENTIFICATION</scope>
</reference>
<name>A0A1I7XCC9_HETBA</name>
<feature type="compositionally biased region" description="Polar residues" evidence="1">
    <location>
        <begin position="38"/>
        <end position="48"/>
    </location>
</feature>
<dbReference type="Proteomes" id="UP000095283">
    <property type="component" value="Unplaced"/>
</dbReference>